<dbReference type="GO" id="GO:0005524">
    <property type="term" value="F:ATP binding"/>
    <property type="evidence" value="ECO:0007669"/>
    <property type="project" value="UniProtKB-KW"/>
</dbReference>
<gene>
    <name evidence="9" type="primary">ga14248</name>
    <name evidence="9" type="ORF">PR202_ga14248</name>
</gene>
<comment type="similarity">
    <text evidence="6">Belongs to the TRAFAC class myosin-kinesin ATPase superfamily. Myosin family.</text>
</comment>
<dbReference type="Gene3D" id="3.40.850.10">
    <property type="entry name" value="Kinesin motor domain"/>
    <property type="match status" value="1"/>
</dbReference>
<keyword evidence="1" id="KW-0547">Nucleotide-binding</keyword>
<dbReference type="PANTHER" id="PTHR13140:SF836">
    <property type="entry name" value="MYOSIN-6"/>
    <property type="match status" value="1"/>
</dbReference>
<reference evidence="9" key="1">
    <citation type="journal article" date="2018" name="DNA Res.">
        <title>Multiple hybrid de novo genome assembly of finger millet, an orphan allotetraploid crop.</title>
        <authorList>
            <person name="Hatakeyama M."/>
            <person name="Aluri S."/>
            <person name="Balachadran M.T."/>
            <person name="Sivarajan S.R."/>
            <person name="Patrignani A."/>
            <person name="Gruter S."/>
            <person name="Poveda L."/>
            <person name="Shimizu-Inatsugi R."/>
            <person name="Baeten J."/>
            <person name="Francoijs K.J."/>
            <person name="Nataraja K.N."/>
            <person name="Reddy Y.A.N."/>
            <person name="Phadnis S."/>
            <person name="Ravikumar R.L."/>
            <person name="Schlapbach R."/>
            <person name="Sreeman S.M."/>
            <person name="Shimizu K.K."/>
        </authorList>
    </citation>
    <scope>NUCLEOTIDE SEQUENCE</scope>
</reference>
<evidence type="ECO:0000313" key="9">
    <source>
        <dbReference type="EMBL" id="GJM97329.1"/>
    </source>
</evidence>
<feature type="region of interest" description="Actin-binding" evidence="6">
    <location>
        <begin position="7"/>
        <end position="29"/>
    </location>
</feature>
<dbReference type="GO" id="GO:0007015">
    <property type="term" value="P:actin filament organization"/>
    <property type="evidence" value="ECO:0007669"/>
    <property type="project" value="TreeGrafter"/>
</dbReference>
<dbReference type="InterPro" id="IPR001609">
    <property type="entry name" value="Myosin_head_motor_dom-like"/>
</dbReference>
<evidence type="ECO:0000256" key="1">
    <source>
        <dbReference type="ARBA" id="ARBA00022741"/>
    </source>
</evidence>
<dbReference type="PROSITE" id="PS51456">
    <property type="entry name" value="MYOSIN_MOTOR"/>
    <property type="match status" value="1"/>
</dbReference>
<dbReference type="GO" id="GO:0016020">
    <property type="term" value="C:membrane"/>
    <property type="evidence" value="ECO:0007669"/>
    <property type="project" value="TreeGrafter"/>
</dbReference>
<dbReference type="GO" id="GO:0051015">
    <property type="term" value="F:actin filament binding"/>
    <property type="evidence" value="ECO:0007669"/>
    <property type="project" value="TreeGrafter"/>
</dbReference>
<comment type="caution">
    <text evidence="6">Lacks conserved residue(s) required for the propagation of feature annotation.</text>
</comment>
<proteinExistence type="inferred from homology"/>
<evidence type="ECO:0000256" key="7">
    <source>
        <dbReference type="SAM" id="Coils"/>
    </source>
</evidence>
<dbReference type="GO" id="GO:0005737">
    <property type="term" value="C:cytoplasm"/>
    <property type="evidence" value="ECO:0007669"/>
    <property type="project" value="TreeGrafter"/>
</dbReference>
<reference evidence="9" key="2">
    <citation type="submission" date="2021-12" db="EMBL/GenBank/DDBJ databases">
        <title>Resequencing data analysis of finger millet.</title>
        <authorList>
            <person name="Hatakeyama M."/>
            <person name="Aluri S."/>
            <person name="Balachadran M.T."/>
            <person name="Sivarajan S.R."/>
            <person name="Poveda L."/>
            <person name="Shimizu-Inatsugi R."/>
            <person name="Schlapbach R."/>
            <person name="Sreeman S.M."/>
            <person name="Shimizu K.K."/>
        </authorList>
    </citation>
    <scope>NUCLEOTIDE SEQUENCE</scope>
</reference>
<evidence type="ECO:0000256" key="5">
    <source>
        <dbReference type="ARBA" id="ARBA00023203"/>
    </source>
</evidence>
<accession>A0AAV5CGZ0</accession>
<dbReference type="GO" id="GO:0016459">
    <property type="term" value="C:myosin complex"/>
    <property type="evidence" value="ECO:0007669"/>
    <property type="project" value="UniProtKB-KW"/>
</dbReference>
<feature type="domain" description="Myosin motor" evidence="8">
    <location>
        <begin position="1"/>
        <end position="47"/>
    </location>
</feature>
<dbReference type="GO" id="GO:0000146">
    <property type="term" value="F:microfilament motor activity"/>
    <property type="evidence" value="ECO:0007669"/>
    <property type="project" value="TreeGrafter"/>
</dbReference>
<dbReference type="InterPro" id="IPR027417">
    <property type="entry name" value="P-loop_NTPase"/>
</dbReference>
<dbReference type="Pfam" id="PF00063">
    <property type="entry name" value="Myosin_head"/>
    <property type="match status" value="1"/>
</dbReference>
<evidence type="ECO:0000313" key="10">
    <source>
        <dbReference type="Proteomes" id="UP001054889"/>
    </source>
</evidence>
<protein>
    <recommendedName>
        <fullName evidence="8">Myosin motor domain-containing protein</fullName>
    </recommendedName>
</protein>
<dbReference type="Gene3D" id="1.20.58.530">
    <property type="match status" value="1"/>
</dbReference>
<keyword evidence="10" id="KW-1185">Reference proteome</keyword>
<evidence type="ECO:0000259" key="8">
    <source>
        <dbReference type="PROSITE" id="PS51456"/>
    </source>
</evidence>
<organism evidence="9 10">
    <name type="scientific">Eleusine coracana subsp. coracana</name>
    <dbReference type="NCBI Taxonomy" id="191504"/>
    <lineage>
        <taxon>Eukaryota</taxon>
        <taxon>Viridiplantae</taxon>
        <taxon>Streptophyta</taxon>
        <taxon>Embryophyta</taxon>
        <taxon>Tracheophyta</taxon>
        <taxon>Spermatophyta</taxon>
        <taxon>Magnoliopsida</taxon>
        <taxon>Liliopsida</taxon>
        <taxon>Poales</taxon>
        <taxon>Poaceae</taxon>
        <taxon>PACMAD clade</taxon>
        <taxon>Chloridoideae</taxon>
        <taxon>Cynodonteae</taxon>
        <taxon>Eleusininae</taxon>
        <taxon>Eleusine</taxon>
    </lineage>
</organism>
<keyword evidence="3 6" id="KW-0518">Myosin</keyword>
<dbReference type="InterPro" id="IPR036961">
    <property type="entry name" value="Kinesin_motor_dom_sf"/>
</dbReference>
<dbReference type="EMBL" id="BQKI01000006">
    <property type="protein sequence ID" value="GJM97329.1"/>
    <property type="molecule type" value="Genomic_DNA"/>
</dbReference>
<evidence type="ECO:0000256" key="2">
    <source>
        <dbReference type="ARBA" id="ARBA00022840"/>
    </source>
</evidence>
<keyword evidence="2" id="KW-0067">ATP-binding</keyword>
<comment type="caution">
    <text evidence="9">The sequence shown here is derived from an EMBL/GenBank/DDBJ whole genome shotgun (WGS) entry which is preliminary data.</text>
</comment>
<sequence length="215" mass="24314">MMLQQQLQSLLETLSATEPHYIRCIKPNNVLKPAIFENSDVLQQLRCGVRCDLSLILSFFSMCCKLMCFPGSHNEVAAAKVLLEKANLTGYQVITIRRNNIASMVLANPGCKRTGALQAAKNKLEKEVEELTWQLELEKRTKLDMEESKAQEIKNLQLQLHELQLQVKDTNELLNTKQEATKEASEKVVVVPKILADTTFDNDLTAENERLKVST</sequence>
<dbReference type="PANTHER" id="PTHR13140">
    <property type="entry name" value="MYOSIN"/>
    <property type="match status" value="1"/>
</dbReference>
<keyword evidence="7" id="KW-0175">Coiled coil</keyword>
<evidence type="ECO:0000256" key="3">
    <source>
        <dbReference type="ARBA" id="ARBA00023123"/>
    </source>
</evidence>
<keyword evidence="4" id="KW-0505">Motor protein</keyword>
<dbReference type="AlphaFoldDB" id="A0AAV5CGZ0"/>
<dbReference type="SUPFAM" id="SSF52540">
    <property type="entry name" value="P-loop containing nucleoside triphosphate hydrolases"/>
    <property type="match status" value="1"/>
</dbReference>
<dbReference type="Proteomes" id="UP001054889">
    <property type="component" value="Unassembled WGS sequence"/>
</dbReference>
<feature type="coiled-coil region" evidence="7">
    <location>
        <begin position="114"/>
        <end position="180"/>
    </location>
</feature>
<evidence type="ECO:0000256" key="4">
    <source>
        <dbReference type="ARBA" id="ARBA00023175"/>
    </source>
</evidence>
<evidence type="ECO:0000256" key="6">
    <source>
        <dbReference type="PROSITE-ProRule" id="PRU00782"/>
    </source>
</evidence>
<keyword evidence="5 6" id="KW-0009">Actin-binding</keyword>
<name>A0AAV5CGZ0_ELECO</name>